<keyword evidence="2" id="KW-0489">Methyltransferase</keyword>
<feature type="non-terminal residue" evidence="6">
    <location>
        <position position="1"/>
    </location>
</feature>
<dbReference type="InterPro" id="IPR050082">
    <property type="entry name" value="RNA_methyltr_RlmE"/>
</dbReference>
<dbReference type="Pfam" id="PF01728">
    <property type="entry name" value="FtsJ"/>
    <property type="match status" value="1"/>
</dbReference>
<dbReference type="PIRSF" id="PIRSF005461">
    <property type="entry name" value="23S_rRNA_mtase"/>
    <property type="match status" value="1"/>
</dbReference>
<proteinExistence type="predicted"/>
<dbReference type="InterPro" id="IPR015507">
    <property type="entry name" value="rRNA-MeTfrase_E"/>
</dbReference>
<protein>
    <recommendedName>
        <fullName evidence="5">Ribosomal RNA methyltransferase FtsJ domain-containing protein</fullName>
    </recommendedName>
</protein>
<dbReference type="PANTHER" id="PTHR10920">
    <property type="entry name" value="RIBOSOMAL RNA METHYLTRANSFERASE"/>
    <property type="match status" value="1"/>
</dbReference>
<dbReference type="Gene3D" id="3.40.50.150">
    <property type="entry name" value="Vaccinia Virus protein VP39"/>
    <property type="match status" value="1"/>
</dbReference>
<keyword evidence="4" id="KW-0949">S-adenosyl-L-methionine</keyword>
<organism evidence="6">
    <name type="scientific">marine metagenome</name>
    <dbReference type="NCBI Taxonomy" id="408172"/>
    <lineage>
        <taxon>unclassified sequences</taxon>
        <taxon>metagenomes</taxon>
        <taxon>ecological metagenomes</taxon>
    </lineage>
</organism>
<dbReference type="AlphaFoldDB" id="A0A382LIM1"/>
<evidence type="ECO:0000256" key="4">
    <source>
        <dbReference type="ARBA" id="ARBA00022691"/>
    </source>
</evidence>
<feature type="non-terminal residue" evidence="6">
    <location>
        <position position="183"/>
    </location>
</feature>
<dbReference type="InterPro" id="IPR029063">
    <property type="entry name" value="SAM-dependent_MTases_sf"/>
</dbReference>
<evidence type="ECO:0000256" key="1">
    <source>
        <dbReference type="ARBA" id="ARBA00022552"/>
    </source>
</evidence>
<gene>
    <name evidence="6" type="ORF">METZ01_LOCUS288539</name>
</gene>
<evidence type="ECO:0000313" key="6">
    <source>
        <dbReference type="EMBL" id="SVC35685.1"/>
    </source>
</evidence>
<name>A0A382LIM1_9ZZZZ</name>
<evidence type="ECO:0000259" key="5">
    <source>
        <dbReference type="Pfam" id="PF01728"/>
    </source>
</evidence>
<dbReference type="EMBL" id="UINC01086848">
    <property type="protein sequence ID" value="SVC35685.1"/>
    <property type="molecule type" value="Genomic_DNA"/>
</dbReference>
<evidence type="ECO:0000256" key="3">
    <source>
        <dbReference type="ARBA" id="ARBA00022679"/>
    </source>
</evidence>
<evidence type="ECO:0000256" key="2">
    <source>
        <dbReference type="ARBA" id="ARBA00022603"/>
    </source>
</evidence>
<keyword evidence="1" id="KW-0698">rRNA processing</keyword>
<dbReference type="SUPFAM" id="SSF53335">
    <property type="entry name" value="S-adenosyl-L-methionine-dependent methyltransferases"/>
    <property type="match status" value="1"/>
</dbReference>
<reference evidence="6" key="1">
    <citation type="submission" date="2018-05" db="EMBL/GenBank/DDBJ databases">
        <authorList>
            <person name="Lanie J.A."/>
            <person name="Ng W.-L."/>
            <person name="Kazmierczak K.M."/>
            <person name="Andrzejewski T.M."/>
            <person name="Davidsen T.M."/>
            <person name="Wayne K.J."/>
            <person name="Tettelin H."/>
            <person name="Glass J.I."/>
            <person name="Rusch D."/>
            <person name="Podicherti R."/>
            <person name="Tsui H.-C.T."/>
            <person name="Winkler M.E."/>
        </authorList>
    </citation>
    <scope>NUCLEOTIDE SEQUENCE</scope>
</reference>
<dbReference type="InterPro" id="IPR002877">
    <property type="entry name" value="RNA_MeTrfase_FtsJ_dom"/>
</dbReference>
<feature type="domain" description="Ribosomal RNA methyltransferase FtsJ" evidence="5">
    <location>
        <begin position="28"/>
        <end position="182"/>
    </location>
</feature>
<sequence>MKRSKSSVRWLEDHENDEYVQRARREGYRSRACYKLIEIDNRYQLLKPGMTVVDLGAAPGGWTQVAVRRVGTGGRVVGIDILDMEHLPGAELIKGDFTSDEALAELMQCLDGAAVDLVISDMAPNLSGMKEIDQPRAMYLVELAMEFAKMTLNPGGGLLAKCFEGEGINQARQGIRRIFKQLS</sequence>
<dbReference type="PANTHER" id="PTHR10920:SF18">
    <property type="entry name" value="RRNA METHYLTRANSFERASE 2, MITOCHONDRIAL"/>
    <property type="match status" value="1"/>
</dbReference>
<keyword evidence="3" id="KW-0808">Transferase</keyword>
<accession>A0A382LIM1</accession>
<dbReference type="GO" id="GO:0008650">
    <property type="term" value="F:rRNA (uridine-2'-O-)-methyltransferase activity"/>
    <property type="evidence" value="ECO:0007669"/>
    <property type="project" value="TreeGrafter"/>
</dbReference>